<dbReference type="Proteomes" id="UP000003477">
    <property type="component" value="Unassembled WGS sequence"/>
</dbReference>
<organism evidence="1 2">
    <name type="scientific">Crocosphaera watsonii WH 0003</name>
    <dbReference type="NCBI Taxonomy" id="423471"/>
    <lineage>
        <taxon>Bacteria</taxon>
        <taxon>Bacillati</taxon>
        <taxon>Cyanobacteriota</taxon>
        <taxon>Cyanophyceae</taxon>
        <taxon>Oscillatoriophycideae</taxon>
        <taxon>Chroococcales</taxon>
        <taxon>Aphanothecaceae</taxon>
        <taxon>Crocosphaera</taxon>
    </lineage>
</organism>
<reference evidence="1 2" key="1">
    <citation type="journal article" date="2011" name="Front. Microbiol.">
        <title>Two Strains of Crocosphaera watsonii with Highly Conserved Genomes are Distinguished by Strain-Specific Features.</title>
        <authorList>
            <person name="Bench S.R."/>
            <person name="Ilikchyan I.N."/>
            <person name="Tripp H.J."/>
            <person name="Zehr J.P."/>
        </authorList>
    </citation>
    <scope>NUCLEOTIDE SEQUENCE [LARGE SCALE GENOMIC DNA]</scope>
    <source>
        <strain evidence="1 2">WH 0003</strain>
    </source>
</reference>
<dbReference type="RefSeq" id="WP_007313228.1">
    <property type="nucleotide sequence ID" value="NZ_AESD01000852.1"/>
</dbReference>
<sequence>MNLKLSHYYRVSRPLFDQVEERTKRAIYVTRTAMFRVIDEESWSLIEQGQFQQIPSEMLAELINIELLVPEEENELQTIIQQNQSTIAEDENLYLVIQPTAYCQLGCHYF</sequence>
<evidence type="ECO:0000313" key="1">
    <source>
        <dbReference type="EMBL" id="EHJ09749.1"/>
    </source>
</evidence>
<evidence type="ECO:0000313" key="2">
    <source>
        <dbReference type="Proteomes" id="UP000003477"/>
    </source>
</evidence>
<dbReference type="GeneID" id="88768791"/>
<name>G5JDI9_CROWT</name>
<proteinExistence type="predicted"/>
<dbReference type="EMBL" id="AESD01000852">
    <property type="protein sequence ID" value="EHJ09749.1"/>
    <property type="molecule type" value="Genomic_DNA"/>
</dbReference>
<dbReference type="AlphaFoldDB" id="G5JDI9"/>
<protein>
    <submittedName>
        <fullName evidence="1">Uncharacterized protein</fullName>
    </submittedName>
</protein>
<dbReference type="PATRIC" id="fig|423471.3.peg.5119"/>
<gene>
    <name evidence="1" type="ORF">CWATWH0003_5482</name>
</gene>
<comment type="caution">
    <text evidence="1">The sequence shown here is derived from an EMBL/GenBank/DDBJ whole genome shotgun (WGS) entry which is preliminary data.</text>
</comment>
<accession>G5JDI9</accession>